<keyword evidence="5 9" id="KW-0812">Transmembrane</keyword>
<evidence type="ECO:0000256" key="5">
    <source>
        <dbReference type="ARBA" id="ARBA00022692"/>
    </source>
</evidence>
<evidence type="ECO:0000313" key="11">
    <source>
        <dbReference type="EMBL" id="MFC3145852.1"/>
    </source>
</evidence>
<evidence type="ECO:0000256" key="2">
    <source>
        <dbReference type="ARBA" id="ARBA00006464"/>
    </source>
</evidence>
<evidence type="ECO:0000256" key="7">
    <source>
        <dbReference type="ARBA" id="ARBA00023136"/>
    </source>
</evidence>
<dbReference type="Proteomes" id="UP001595632">
    <property type="component" value="Unassembled WGS sequence"/>
</dbReference>
<keyword evidence="7 9" id="KW-0472">Membrane</keyword>
<evidence type="ECO:0000256" key="9">
    <source>
        <dbReference type="SAM" id="Phobius"/>
    </source>
</evidence>
<evidence type="ECO:0000256" key="4">
    <source>
        <dbReference type="ARBA" id="ARBA00022679"/>
    </source>
</evidence>
<sequence length="231" mass="26253">MTFPLESVPNSASYGARPTVGRYYGPRSRKRPYERLFKRLLDVLVVLVTLPFTVPIVLVLAALVALDGKSPFYGQQRIGRAGHTFRMMKIRTMVPNADDLLAAHLAENADARAEWDRTQKLKHDPRITPLGRFLRKTSLDELPQLWNVLRGDMSLIGPRPMMVQQRHMYPGRAYFILRPGITGSWQVSDRNETSFAERAQYDRDYHAGLSLRSDLSILARTVAVVLRGTGY</sequence>
<comment type="similarity">
    <text evidence="2">Belongs to the bacterial sugar transferase family.</text>
</comment>
<dbReference type="InterPro" id="IPR003362">
    <property type="entry name" value="Bact_transf"/>
</dbReference>
<dbReference type="GO" id="GO:0016740">
    <property type="term" value="F:transferase activity"/>
    <property type="evidence" value="ECO:0007669"/>
    <property type="project" value="UniProtKB-KW"/>
</dbReference>
<keyword evidence="4 11" id="KW-0808">Transferase</keyword>
<evidence type="ECO:0000259" key="10">
    <source>
        <dbReference type="Pfam" id="PF02397"/>
    </source>
</evidence>
<name>A0ABV7H1B6_9RHOB</name>
<dbReference type="PANTHER" id="PTHR30576:SF4">
    <property type="entry name" value="UNDECAPRENYL-PHOSPHATE GALACTOSE PHOSPHOTRANSFERASE"/>
    <property type="match status" value="1"/>
</dbReference>
<dbReference type="PANTHER" id="PTHR30576">
    <property type="entry name" value="COLANIC BIOSYNTHESIS UDP-GLUCOSE LIPID CARRIER TRANSFERASE"/>
    <property type="match status" value="1"/>
</dbReference>
<evidence type="ECO:0000256" key="3">
    <source>
        <dbReference type="ARBA" id="ARBA00022475"/>
    </source>
</evidence>
<comment type="caution">
    <text evidence="11">The sequence shown here is derived from an EMBL/GenBank/DDBJ whole genome shotgun (WGS) entry which is preliminary data.</text>
</comment>
<dbReference type="RefSeq" id="WP_275634775.1">
    <property type="nucleotide sequence ID" value="NZ_JARGYD010000012.1"/>
</dbReference>
<gene>
    <name evidence="11" type="ORF">ACFOGP_24230</name>
</gene>
<protein>
    <submittedName>
        <fullName evidence="11">Sugar transferase</fullName>
    </submittedName>
</protein>
<accession>A0ABV7H1B6</accession>
<reference evidence="12" key="1">
    <citation type="journal article" date="2019" name="Int. J. Syst. Evol. Microbiol.">
        <title>The Global Catalogue of Microorganisms (GCM) 10K type strain sequencing project: providing services to taxonomists for standard genome sequencing and annotation.</title>
        <authorList>
            <consortium name="The Broad Institute Genomics Platform"/>
            <consortium name="The Broad Institute Genome Sequencing Center for Infectious Disease"/>
            <person name="Wu L."/>
            <person name="Ma J."/>
        </authorList>
    </citation>
    <scope>NUCLEOTIDE SEQUENCE [LARGE SCALE GENOMIC DNA]</scope>
    <source>
        <strain evidence="12">KCTC 52366</strain>
    </source>
</reference>
<comment type="subcellular location">
    <subcellularLocation>
        <location evidence="1">Cell membrane</location>
    </subcellularLocation>
</comment>
<feature type="transmembrane region" description="Helical" evidence="9">
    <location>
        <begin position="40"/>
        <end position="66"/>
    </location>
</feature>
<proteinExistence type="inferred from homology"/>
<evidence type="ECO:0000256" key="6">
    <source>
        <dbReference type="ARBA" id="ARBA00022989"/>
    </source>
</evidence>
<keyword evidence="3" id="KW-1003">Cell membrane</keyword>
<dbReference type="EMBL" id="JBHRTB010000010">
    <property type="protein sequence ID" value="MFC3145852.1"/>
    <property type="molecule type" value="Genomic_DNA"/>
</dbReference>
<feature type="domain" description="Bacterial sugar transferase" evidence="10">
    <location>
        <begin position="38"/>
        <end position="226"/>
    </location>
</feature>
<evidence type="ECO:0000256" key="8">
    <source>
        <dbReference type="ARBA" id="ARBA00023169"/>
    </source>
</evidence>
<organism evidence="11 12">
    <name type="scientific">Psychromarinibacter halotolerans</name>
    <dbReference type="NCBI Taxonomy" id="1775175"/>
    <lineage>
        <taxon>Bacteria</taxon>
        <taxon>Pseudomonadati</taxon>
        <taxon>Pseudomonadota</taxon>
        <taxon>Alphaproteobacteria</taxon>
        <taxon>Rhodobacterales</taxon>
        <taxon>Paracoccaceae</taxon>
        <taxon>Psychromarinibacter</taxon>
    </lineage>
</organism>
<evidence type="ECO:0000256" key="1">
    <source>
        <dbReference type="ARBA" id="ARBA00004236"/>
    </source>
</evidence>
<keyword evidence="8" id="KW-0270">Exopolysaccharide synthesis</keyword>
<dbReference type="Pfam" id="PF02397">
    <property type="entry name" value="Bac_transf"/>
    <property type="match status" value="1"/>
</dbReference>
<keyword evidence="6 9" id="KW-1133">Transmembrane helix</keyword>
<keyword evidence="12" id="KW-1185">Reference proteome</keyword>
<evidence type="ECO:0000313" key="12">
    <source>
        <dbReference type="Proteomes" id="UP001595632"/>
    </source>
</evidence>